<proteinExistence type="predicted"/>
<feature type="non-terminal residue" evidence="1">
    <location>
        <position position="1"/>
    </location>
</feature>
<organism evidence="1">
    <name type="scientific">Dendroctonus ponderosae</name>
    <name type="common">Mountain pine beetle</name>
    <dbReference type="NCBI Taxonomy" id="77166"/>
    <lineage>
        <taxon>Eukaryota</taxon>
        <taxon>Metazoa</taxon>
        <taxon>Ecdysozoa</taxon>
        <taxon>Arthropoda</taxon>
        <taxon>Hexapoda</taxon>
        <taxon>Insecta</taxon>
        <taxon>Pterygota</taxon>
        <taxon>Neoptera</taxon>
        <taxon>Endopterygota</taxon>
        <taxon>Coleoptera</taxon>
        <taxon>Polyphaga</taxon>
        <taxon>Cucujiformia</taxon>
        <taxon>Curculionidae</taxon>
        <taxon>Scolytinae</taxon>
        <taxon>Dendroctonus</taxon>
    </lineage>
</organism>
<dbReference type="HOGENOM" id="CLU_123541_0_0_1"/>
<dbReference type="Pfam" id="PF14774">
    <property type="entry name" value="FAM177"/>
    <property type="match status" value="1"/>
</dbReference>
<gene>
    <name evidence="1" type="ORF">YQE_01072</name>
</gene>
<dbReference type="OrthoDB" id="45963at2759"/>
<dbReference type="InterPro" id="IPR028260">
    <property type="entry name" value="FAM177"/>
</dbReference>
<evidence type="ECO:0000313" key="1">
    <source>
        <dbReference type="EMBL" id="ENN82555.1"/>
    </source>
</evidence>
<dbReference type="PANTHER" id="PTHR31206:SF1">
    <property type="entry name" value="LP10445P"/>
    <property type="match status" value="1"/>
</dbReference>
<name>N6ULF1_DENPD</name>
<reference evidence="1" key="1">
    <citation type="journal article" date="2013" name="Genome Biol.">
        <title>Draft genome of the mountain pine beetle, Dendroctonus ponderosae Hopkins, a major forest pest.</title>
        <authorList>
            <person name="Keeling C.I."/>
            <person name="Yuen M.M."/>
            <person name="Liao N.Y."/>
            <person name="Docking T.R."/>
            <person name="Chan S.K."/>
            <person name="Taylor G.A."/>
            <person name="Palmquist D.L."/>
            <person name="Jackman S.D."/>
            <person name="Nguyen A."/>
            <person name="Li M."/>
            <person name="Henderson H."/>
            <person name="Janes J.K."/>
            <person name="Zhao Y."/>
            <person name="Pandoh P."/>
            <person name="Moore R."/>
            <person name="Sperling F.A."/>
            <person name="Huber D.P."/>
            <person name="Birol I."/>
            <person name="Jones S.J."/>
            <person name="Bohlmann J."/>
        </authorList>
    </citation>
    <scope>NUCLEOTIDE SEQUENCE</scope>
</reference>
<accession>N6ULF1</accession>
<dbReference type="OMA" id="KCYDVHL"/>
<sequence>MVSQVLVKPEDYLGDHSDPVLLKYKEKTPRNVLTFSDGVLEEYSSDEEEKTPSALSPIIVDPNTLTWGPWMLYKTWAAGYTTRSVIDYVGEALASFFDITTPRYYFELEEYKRRKAEKEREAEKAKGWTGENTEVVEVQLTAVNELPSQPNFGYT</sequence>
<dbReference type="AlphaFoldDB" id="N6ULF1"/>
<dbReference type="PANTHER" id="PTHR31206">
    <property type="entry name" value="LP10445P"/>
    <property type="match status" value="1"/>
</dbReference>
<protein>
    <submittedName>
        <fullName evidence="1">Uncharacterized protein</fullName>
    </submittedName>
</protein>
<dbReference type="EMBL" id="KB738559">
    <property type="protein sequence ID" value="ENN82555.1"/>
    <property type="molecule type" value="Genomic_DNA"/>
</dbReference>